<organism evidence="1 2">
    <name type="scientific">Dryococelus australis</name>
    <dbReference type="NCBI Taxonomy" id="614101"/>
    <lineage>
        <taxon>Eukaryota</taxon>
        <taxon>Metazoa</taxon>
        <taxon>Ecdysozoa</taxon>
        <taxon>Arthropoda</taxon>
        <taxon>Hexapoda</taxon>
        <taxon>Insecta</taxon>
        <taxon>Pterygota</taxon>
        <taxon>Neoptera</taxon>
        <taxon>Polyneoptera</taxon>
        <taxon>Phasmatodea</taxon>
        <taxon>Verophasmatodea</taxon>
        <taxon>Anareolatae</taxon>
        <taxon>Phasmatidae</taxon>
        <taxon>Eurycanthinae</taxon>
        <taxon>Dryococelus</taxon>
    </lineage>
</organism>
<evidence type="ECO:0000313" key="1">
    <source>
        <dbReference type="EMBL" id="KAJ8876636.1"/>
    </source>
</evidence>
<evidence type="ECO:0000313" key="2">
    <source>
        <dbReference type="Proteomes" id="UP001159363"/>
    </source>
</evidence>
<gene>
    <name evidence="1" type="ORF">PR048_021081</name>
</gene>
<name>A0ABQ9GXC0_9NEOP</name>
<proteinExistence type="predicted"/>
<dbReference type="Proteomes" id="UP001159363">
    <property type="component" value="Chromosome 7"/>
</dbReference>
<keyword evidence="2" id="KW-1185">Reference proteome</keyword>
<accession>A0ABQ9GXC0</accession>
<sequence>MSTIRDNCGTLYLKYRIWGITLPYTDIWNTSSNEFKSMIIHHINNISPNDHKAELVSISNGCSD</sequence>
<dbReference type="EMBL" id="JARBHB010000008">
    <property type="protein sequence ID" value="KAJ8876636.1"/>
    <property type="molecule type" value="Genomic_DNA"/>
</dbReference>
<protein>
    <submittedName>
        <fullName evidence="1">Uncharacterized protein</fullName>
    </submittedName>
</protein>
<reference evidence="1 2" key="1">
    <citation type="submission" date="2023-02" db="EMBL/GenBank/DDBJ databases">
        <title>LHISI_Scaffold_Assembly.</title>
        <authorList>
            <person name="Stuart O.P."/>
            <person name="Cleave R."/>
            <person name="Magrath M.J.L."/>
            <person name="Mikheyev A.S."/>
        </authorList>
    </citation>
    <scope>NUCLEOTIDE SEQUENCE [LARGE SCALE GENOMIC DNA]</scope>
    <source>
        <strain evidence="1">Daus_M_001</strain>
        <tissue evidence="1">Leg muscle</tissue>
    </source>
</reference>
<comment type="caution">
    <text evidence="1">The sequence shown here is derived from an EMBL/GenBank/DDBJ whole genome shotgun (WGS) entry which is preliminary data.</text>
</comment>